<dbReference type="EMBL" id="SUMC01000005">
    <property type="protein sequence ID" value="TKA12169.1"/>
    <property type="molecule type" value="Genomic_DNA"/>
</dbReference>
<dbReference type="OrthoDB" id="4226051at2"/>
<feature type="region of interest" description="Disordered" evidence="1">
    <location>
        <begin position="153"/>
        <end position="200"/>
    </location>
</feature>
<evidence type="ECO:0000256" key="2">
    <source>
        <dbReference type="SAM" id="Phobius"/>
    </source>
</evidence>
<keyword evidence="4" id="KW-1185">Reference proteome</keyword>
<feature type="transmembrane region" description="Helical" evidence="2">
    <location>
        <begin position="124"/>
        <end position="146"/>
    </location>
</feature>
<keyword evidence="2" id="KW-0472">Membrane</keyword>
<evidence type="ECO:0000313" key="3">
    <source>
        <dbReference type="EMBL" id="TKA12169.1"/>
    </source>
</evidence>
<keyword evidence="2" id="KW-1133">Transmembrane helix</keyword>
<feature type="transmembrane region" description="Helical" evidence="2">
    <location>
        <begin position="85"/>
        <end position="104"/>
    </location>
</feature>
<feature type="transmembrane region" description="Helical" evidence="2">
    <location>
        <begin position="61"/>
        <end position="78"/>
    </location>
</feature>
<keyword evidence="2" id="KW-0812">Transmembrane</keyword>
<evidence type="ECO:0000256" key="1">
    <source>
        <dbReference type="SAM" id="MobiDB-lite"/>
    </source>
</evidence>
<gene>
    <name evidence="3" type="ORF">FCI23_07720</name>
</gene>
<evidence type="ECO:0000313" key="4">
    <source>
        <dbReference type="Proteomes" id="UP000305778"/>
    </source>
</evidence>
<comment type="caution">
    <text evidence="3">The sequence shown here is derived from an EMBL/GenBank/DDBJ whole genome shotgun (WGS) entry which is preliminary data.</text>
</comment>
<accession>A0A4V6WJC1</accession>
<name>A0A4V6WJC1_9ACTN</name>
<sequence length="200" mass="21113">MTNPSPSRSRFSVRLNAARDWPLLAAGATALLSFIMLFVPWVSGFVTLNAFGRNMQITGPALIIVMVLAVILLIYCALVVDRPRYATFALIPAACLLTIYIIKIGDVSDLIDQSGPGGALSVGVGLWLGFVFALATVCFLALTPILDRVPSEGRGRAHTGPEAGGTSSGAAGFQSEVGTEEPRTPKYPWEPPKAPPSQSA</sequence>
<dbReference type="SUPFAM" id="SSF103473">
    <property type="entry name" value="MFS general substrate transporter"/>
    <property type="match status" value="1"/>
</dbReference>
<protein>
    <submittedName>
        <fullName evidence="3">Uncharacterized protein</fullName>
    </submittedName>
</protein>
<feature type="transmembrane region" description="Helical" evidence="2">
    <location>
        <begin position="21"/>
        <end position="41"/>
    </location>
</feature>
<feature type="compositionally biased region" description="Pro residues" evidence="1">
    <location>
        <begin position="188"/>
        <end position="200"/>
    </location>
</feature>
<dbReference type="RefSeq" id="WP_136722702.1">
    <property type="nucleotide sequence ID" value="NZ_SUMC01000005.1"/>
</dbReference>
<dbReference type="AlphaFoldDB" id="A0A4V6WJC1"/>
<organism evidence="3 4">
    <name type="scientific">Actinacidiphila oryziradicis</name>
    <dbReference type="NCBI Taxonomy" id="2571141"/>
    <lineage>
        <taxon>Bacteria</taxon>
        <taxon>Bacillati</taxon>
        <taxon>Actinomycetota</taxon>
        <taxon>Actinomycetes</taxon>
        <taxon>Kitasatosporales</taxon>
        <taxon>Streptomycetaceae</taxon>
        <taxon>Actinacidiphila</taxon>
    </lineage>
</organism>
<dbReference type="InterPro" id="IPR036259">
    <property type="entry name" value="MFS_trans_sf"/>
</dbReference>
<reference evidence="3 4" key="1">
    <citation type="submission" date="2019-04" db="EMBL/GenBank/DDBJ databases">
        <title>Streptomyces oryziradicis sp. nov., a novel actinomycete isolated from rhizosphere soil of rice (Oryza sativa L.).</title>
        <authorList>
            <person name="Li C."/>
        </authorList>
    </citation>
    <scope>NUCLEOTIDE SEQUENCE [LARGE SCALE GENOMIC DNA]</scope>
    <source>
        <strain evidence="3 4">NEAU-C40</strain>
    </source>
</reference>
<proteinExistence type="predicted"/>
<dbReference type="Proteomes" id="UP000305778">
    <property type="component" value="Unassembled WGS sequence"/>
</dbReference>